<dbReference type="Proteomes" id="UP001328107">
    <property type="component" value="Unassembled WGS sequence"/>
</dbReference>
<dbReference type="GO" id="GO:0004869">
    <property type="term" value="F:cysteine-type endopeptidase inhibitor activity"/>
    <property type="evidence" value="ECO:0007669"/>
    <property type="project" value="InterPro"/>
</dbReference>
<feature type="non-terminal residue" evidence="2">
    <location>
        <position position="1"/>
    </location>
</feature>
<dbReference type="EMBL" id="BTRK01000005">
    <property type="protein sequence ID" value="GMR52491.1"/>
    <property type="molecule type" value="Genomic_DNA"/>
</dbReference>
<protein>
    <recommendedName>
        <fullName evidence="4">Cystatin</fullName>
    </recommendedName>
</protein>
<dbReference type="Gene3D" id="3.10.450.10">
    <property type="match status" value="1"/>
</dbReference>
<evidence type="ECO:0000256" key="1">
    <source>
        <dbReference type="SAM" id="MobiDB-lite"/>
    </source>
</evidence>
<proteinExistence type="predicted"/>
<evidence type="ECO:0000313" key="2">
    <source>
        <dbReference type="EMBL" id="GMR52491.1"/>
    </source>
</evidence>
<dbReference type="SUPFAM" id="SSF54403">
    <property type="entry name" value="Cystatin/monellin"/>
    <property type="match status" value="1"/>
</dbReference>
<dbReference type="AlphaFoldDB" id="A0AAN5CWT3"/>
<dbReference type="InterPro" id="IPR000010">
    <property type="entry name" value="Cystatin_dom"/>
</dbReference>
<accession>A0AAN5CWT3</accession>
<name>A0AAN5CWT3_9BILA</name>
<gene>
    <name evidence="2" type="ORF">PMAYCL1PPCAC_22686</name>
</gene>
<feature type="region of interest" description="Disordered" evidence="1">
    <location>
        <begin position="1"/>
        <end position="25"/>
    </location>
</feature>
<sequence>SHCELNSEMKRGRPRKDALRGTQKERPTVILADSMAHTYRKRGRPVYREMVGAGEEEDPTDVSHMENVWRAVKQINEAKTKIPYKGEHFLIPIKVISASSQQVAGTLWRYEVLVGESECTRNTIPLSEISEKKCLVKEEGCRWMYSTKRYVREWEGTEEFTIEMIREVRPNEKF</sequence>
<keyword evidence="3" id="KW-1185">Reference proteome</keyword>
<organism evidence="2 3">
    <name type="scientific">Pristionchus mayeri</name>
    <dbReference type="NCBI Taxonomy" id="1317129"/>
    <lineage>
        <taxon>Eukaryota</taxon>
        <taxon>Metazoa</taxon>
        <taxon>Ecdysozoa</taxon>
        <taxon>Nematoda</taxon>
        <taxon>Chromadorea</taxon>
        <taxon>Rhabditida</taxon>
        <taxon>Rhabditina</taxon>
        <taxon>Diplogasteromorpha</taxon>
        <taxon>Diplogasteroidea</taxon>
        <taxon>Neodiplogasteridae</taxon>
        <taxon>Pristionchus</taxon>
    </lineage>
</organism>
<dbReference type="CDD" id="cd00042">
    <property type="entry name" value="CY"/>
    <property type="match status" value="1"/>
</dbReference>
<evidence type="ECO:0008006" key="4">
    <source>
        <dbReference type="Google" id="ProtNLM"/>
    </source>
</evidence>
<comment type="caution">
    <text evidence="2">The sequence shown here is derived from an EMBL/GenBank/DDBJ whole genome shotgun (WGS) entry which is preliminary data.</text>
</comment>
<evidence type="ECO:0000313" key="3">
    <source>
        <dbReference type="Proteomes" id="UP001328107"/>
    </source>
</evidence>
<dbReference type="InterPro" id="IPR046350">
    <property type="entry name" value="Cystatin_sf"/>
</dbReference>
<reference evidence="3" key="1">
    <citation type="submission" date="2022-10" db="EMBL/GenBank/DDBJ databases">
        <title>Genome assembly of Pristionchus species.</title>
        <authorList>
            <person name="Yoshida K."/>
            <person name="Sommer R.J."/>
        </authorList>
    </citation>
    <scope>NUCLEOTIDE SEQUENCE [LARGE SCALE GENOMIC DNA]</scope>
    <source>
        <strain evidence="3">RS5460</strain>
    </source>
</reference>